<dbReference type="PANTHER" id="PTHR43429">
    <property type="entry name" value="PYRIDINE NUCLEOTIDE-DISULFIDE OXIDOREDUCTASE DOMAIN-CONTAINING"/>
    <property type="match status" value="1"/>
</dbReference>
<dbReference type="Gene3D" id="3.50.50.60">
    <property type="entry name" value="FAD/NAD(P)-binding domain"/>
    <property type="match status" value="2"/>
</dbReference>
<dbReference type="InterPro" id="IPR004099">
    <property type="entry name" value="Pyr_nucl-diS_OxRdtase_dimer"/>
</dbReference>
<keyword evidence="4" id="KW-0274">FAD</keyword>
<proteinExistence type="inferred from homology"/>
<protein>
    <submittedName>
        <fullName evidence="9">Pyridine nucleotide-disulphide oxidoreductase</fullName>
    </submittedName>
</protein>
<evidence type="ECO:0000259" key="7">
    <source>
        <dbReference type="Pfam" id="PF02852"/>
    </source>
</evidence>
<evidence type="ECO:0000256" key="4">
    <source>
        <dbReference type="ARBA" id="ARBA00022827"/>
    </source>
</evidence>
<organism evidence="9">
    <name type="scientific">uncultured Rubrobacteraceae bacterium</name>
    <dbReference type="NCBI Taxonomy" id="349277"/>
    <lineage>
        <taxon>Bacteria</taxon>
        <taxon>Bacillati</taxon>
        <taxon>Actinomycetota</taxon>
        <taxon>Rubrobacteria</taxon>
        <taxon>Rubrobacterales</taxon>
        <taxon>Rubrobacteraceae</taxon>
        <taxon>environmental samples</taxon>
    </lineage>
</organism>
<gene>
    <name evidence="9" type="ORF">AVDCRST_MAG05-25</name>
</gene>
<dbReference type="InterPro" id="IPR050260">
    <property type="entry name" value="FAD-bd_OxRdtase"/>
</dbReference>
<accession>A0A6J4R6K1</accession>
<evidence type="ECO:0000256" key="3">
    <source>
        <dbReference type="ARBA" id="ARBA00022630"/>
    </source>
</evidence>
<dbReference type="InterPro" id="IPR016156">
    <property type="entry name" value="FAD/NAD-linked_Rdtase_dimer_sf"/>
</dbReference>
<dbReference type="InterPro" id="IPR036188">
    <property type="entry name" value="FAD/NAD-bd_sf"/>
</dbReference>
<reference evidence="9" key="1">
    <citation type="submission" date="2020-02" db="EMBL/GenBank/DDBJ databases">
        <authorList>
            <person name="Meier V. D."/>
        </authorList>
    </citation>
    <scope>NUCLEOTIDE SEQUENCE</scope>
    <source>
        <strain evidence="9">AVDCRST_MAG05</strain>
    </source>
</reference>
<evidence type="ECO:0000256" key="2">
    <source>
        <dbReference type="ARBA" id="ARBA00009130"/>
    </source>
</evidence>
<evidence type="ECO:0000256" key="5">
    <source>
        <dbReference type="ARBA" id="ARBA00023002"/>
    </source>
</evidence>
<sequence>MRLVVVGGVAAGTKAASRARRLDPGMEITVYQEEPEPSISECGLPYLLSGVVQRRDQLVARTPEKFAKQDIEVKVRHRVEGIHPDSKTLSVRDLGTGEAFEDRYDRLVVATGARAVLPPIPGADLDGIFPIRFLTDTDRIMAYIEKRTPAKALIVGGGYIGLEVAENLCSMGMEVTLVEGEDRVALAYGTEVSERVEAELEENGVGVFTGERVDEFVGEGQVRAVRFGGTEREAELVILGVGIEPNVELARDAGAEVGPTGALRVDRRMRTAIPEVWAAGDCVETTNLVSGRPAWVPLGDTANQMGRVAGTNAASPAGADTLEFPGVLGTGIFKAFSLNVGKTGLSEWEASEAGFDFVSADIEARDRAGYYPGAENVFLKLIADGKTGRLLGAEAAGSSTDKLIDVCATALWGRLSYPDLIDIDLAYSPPYGPALSPVIQAATILSGRFDRAREGVRVTE</sequence>
<dbReference type="InterPro" id="IPR023753">
    <property type="entry name" value="FAD/NAD-binding_dom"/>
</dbReference>
<keyword evidence="6" id="KW-0676">Redox-active center</keyword>
<dbReference type="AlphaFoldDB" id="A0A6J4R6K1"/>
<dbReference type="Pfam" id="PF07992">
    <property type="entry name" value="Pyr_redox_2"/>
    <property type="match status" value="1"/>
</dbReference>
<evidence type="ECO:0000313" key="9">
    <source>
        <dbReference type="EMBL" id="CAA9465700.1"/>
    </source>
</evidence>
<feature type="domain" description="FAD/NAD(P)-binding" evidence="8">
    <location>
        <begin position="2"/>
        <end position="286"/>
    </location>
</feature>
<keyword evidence="3" id="KW-0285">Flavoprotein</keyword>
<comment type="cofactor">
    <cofactor evidence="1">
        <name>FAD</name>
        <dbReference type="ChEBI" id="CHEBI:57692"/>
    </cofactor>
</comment>
<evidence type="ECO:0000256" key="1">
    <source>
        <dbReference type="ARBA" id="ARBA00001974"/>
    </source>
</evidence>
<dbReference type="GO" id="GO:0016491">
    <property type="term" value="F:oxidoreductase activity"/>
    <property type="evidence" value="ECO:0007669"/>
    <property type="project" value="UniProtKB-KW"/>
</dbReference>
<dbReference type="PRINTS" id="PR00368">
    <property type="entry name" value="FADPNR"/>
</dbReference>
<dbReference type="SUPFAM" id="SSF55424">
    <property type="entry name" value="FAD/NAD-linked reductases, dimerisation (C-terminal) domain"/>
    <property type="match status" value="1"/>
</dbReference>
<feature type="domain" description="Pyridine nucleotide-disulphide oxidoreductase dimerisation" evidence="7">
    <location>
        <begin position="336"/>
        <end position="433"/>
    </location>
</feature>
<evidence type="ECO:0000259" key="8">
    <source>
        <dbReference type="Pfam" id="PF07992"/>
    </source>
</evidence>
<dbReference type="EMBL" id="CADCVM010000005">
    <property type="protein sequence ID" value="CAA9465700.1"/>
    <property type="molecule type" value="Genomic_DNA"/>
</dbReference>
<dbReference type="PANTHER" id="PTHR43429:SF1">
    <property type="entry name" value="NAD(P)H SULFUR OXIDOREDUCTASE (COA-DEPENDENT)"/>
    <property type="match status" value="1"/>
</dbReference>
<keyword evidence="5" id="KW-0560">Oxidoreductase</keyword>
<dbReference type="Pfam" id="PF02852">
    <property type="entry name" value="Pyr_redox_dim"/>
    <property type="match status" value="1"/>
</dbReference>
<name>A0A6J4R6K1_9ACTN</name>
<evidence type="ECO:0000256" key="6">
    <source>
        <dbReference type="ARBA" id="ARBA00023284"/>
    </source>
</evidence>
<dbReference type="SUPFAM" id="SSF51905">
    <property type="entry name" value="FAD/NAD(P)-binding domain"/>
    <property type="match status" value="2"/>
</dbReference>
<dbReference type="PRINTS" id="PR00411">
    <property type="entry name" value="PNDRDTASEI"/>
</dbReference>
<comment type="similarity">
    <text evidence="2">Belongs to the class-III pyridine nucleotide-disulfide oxidoreductase family.</text>
</comment>